<keyword evidence="3" id="KW-1185">Reference proteome</keyword>
<name>A0AAE1DPA2_9GAST</name>
<keyword evidence="1" id="KW-0732">Signal</keyword>
<organism evidence="2 3">
    <name type="scientific">Elysia crispata</name>
    <name type="common">lettuce slug</name>
    <dbReference type="NCBI Taxonomy" id="231223"/>
    <lineage>
        <taxon>Eukaryota</taxon>
        <taxon>Metazoa</taxon>
        <taxon>Spiralia</taxon>
        <taxon>Lophotrochozoa</taxon>
        <taxon>Mollusca</taxon>
        <taxon>Gastropoda</taxon>
        <taxon>Heterobranchia</taxon>
        <taxon>Euthyneura</taxon>
        <taxon>Panpulmonata</taxon>
        <taxon>Sacoglossa</taxon>
        <taxon>Placobranchoidea</taxon>
        <taxon>Plakobranchidae</taxon>
        <taxon>Elysia</taxon>
    </lineage>
</organism>
<dbReference type="AlphaFoldDB" id="A0AAE1DPA2"/>
<feature type="chain" id="PRO_5042002199" evidence="1">
    <location>
        <begin position="19"/>
        <end position="118"/>
    </location>
</feature>
<accession>A0AAE1DPA2</accession>
<sequence>MSFPTAWTVCSLLLGGGANEPCKKCAACGRKRKVISLSFQTSDGLLHLMRGKHIIAWFQVLENLQDTEKTARTLECTCPGNKDGHQRIVDVKPPEQINKDLQRAQHDVSLCLRLTVVI</sequence>
<proteinExistence type="predicted"/>
<gene>
    <name evidence="2" type="ORF">RRG08_038130</name>
</gene>
<evidence type="ECO:0000313" key="2">
    <source>
        <dbReference type="EMBL" id="KAK3777884.1"/>
    </source>
</evidence>
<protein>
    <submittedName>
        <fullName evidence="2">Uncharacterized protein</fullName>
    </submittedName>
</protein>
<dbReference type="Proteomes" id="UP001283361">
    <property type="component" value="Unassembled WGS sequence"/>
</dbReference>
<dbReference type="EMBL" id="JAWDGP010003058">
    <property type="protein sequence ID" value="KAK3777884.1"/>
    <property type="molecule type" value="Genomic_DNA"/>
</dbReference>
<feature type="signal peptide" evidence="1">
    <location>
        <begin position="1"/>
        <end position="18"/>
    </location>
</feature>
<reference evidence="2" key="1">
    <citation type="journal article" date="2023" name="G3 (Bethesda)">
        <title>A reference genome for the long-term kleptoplast-retaining sea slug Elysia crispata morphotype clarki.</title>
        <authorList>
            <person name="Eastman K.E."/>
            <person name="Pendleton A.L."/>
            <person name="Shaikh M.A."/>
            <person name="Suttiyut T."/>
            <person name="Ogas R."/>
            <person name="Tomko P."/>
            <person name="Gavelis G."/>
            <person name="Widhalm J.R."/>
            <person name="Wisecaver J.H."/>
        </authorList>
    </citation>
    <scope>NUCLEOTIDE SEQUENCE</scope>
    <source>
        <strain evidence="2">ECLA1</strain>
    </source>
</reference>
<comment type="caution">
    <text evidence="2">The sequence shown here is derived from an EMBL/GenBank/DDBJ whole genome shotgun (WGS) entry which is preliminary data.</text>
</comment>
<evidence type="ECO:0000313" key="3">
    <source>
        <dbReference type="Proteomes" id="UP001283361"/>
    </source>
</evidence>
<evidence type="ECO:0000256" key="1">
    <source>
        <dbReference type="SAM" id="SignalP"/>
    </source>
</evidence>